<dbReference type="AlphaFoldDB" id="A0A820PZ62"/>
<comment type="caution">
    <text evidence="1">The sequence shown here is derived from an EMBL/GenBank/DDBJ whole genome shotgun (WGS) entry which is preliminary data.</text>
</comment>
<evidence type="ECO:0000313" key="2">
    <source>
        <dbReference type="Proteomes" id="UP000663844"/>
    </source>
</evidence>
<protein>
    <submittedName>
        <fullName evidence="1">Uncharacterized protein</fullName>
    </submittedName>
</protein>
<dbReference type="EMBL" id="CAJOAZ010028113">
    <property type="protein sequence ID" value="CAF4414887.1"/>
    <property type="molecule type" value="Genomic_DNA"/>
</dbReference>
<sequence length="77" mass="8483">MASYDEDIDTIPRKLSFIGSSPEDQMAAGAQLIVDYHPSSSPPPIASQSINSDENNPKIFQIRKIYKNLIVISVAFT</sequence>
<name>A0A820PZ62_9BILA</name>
<organism evidence="1 2">
    <name type="scientific">Adineta steineri</name>
    <dbReference type="NCBI Taxonomy" id="433720"/>
    <lineage>
        <taxon>Eukaryota</taxon>
        <taxon>Metazoa</taxon>
        <taxon>Spiralia</taxon>
        <taxon>Gnathifera</taxon>
        <taxon>Rotifera</taxon>
        <taxon>Eurotatoria</taxon>
        <taxon>Bdelloidea</taxon>
        <taxon>Adinetida</taxon>
        <taxon>Adinetidae</taxon>
        <taxon>Adineta</taxon>
    </lineage>
</organism>
<accession>A0A820PZ62</accession>
<gene>
    <name evidence="1" type="ORF">OXD698_LOCUS52269</name>
</gene>
<proteinExistence type="predicted"/>
<reference evidence="1" key="1">
    <citation type="submission" date="2021-02" db="EMBL/GenBank/DDBJ databases">
        <authorList>
            <person name="Nowell W R."/>
        </authorList>
    </citation>
    <scope>NUCLEOTIDE SEQUENCE</scope>
</reference>
<feature type="non-terminal residue" evidence="1">
    <location>
        <position position="77"/>
    </location>
</feature>
<dbReference type="Proteomes" id="UP000663844">
    <property type="component" value="Unassembled WGS sequence"/>
</dbReference>
<evidence type="ECO:0000313" key="1">
    <source>
        <dbReference type="EMBL" id="CAF4414887.1"/>
    </source>
</evidence>